<name>A0ABR1IL80_9AGAR</name>
<dbReference type="EMBL" id="JBANRG010000102">
    <property type="protein sequence ID" value="KAK7435757.1"/>
    <property type="molecule type" value="Genomic_DNA"/>
</dbReference>
<reference evidence="2 3" key="1">
    <citation type="submission" date="2024-01" db="EMBL/GenBank/DDBJ databases">
        <title>A draft genome for the cacao thread blight pathogen Marasmiellus scandens.</title>
        <authorList>
            <person name="Baruah I.K."/>
            <person name="Leung J."/>
            <person name="Bukari Y."/>
            <person name="Amoako-Attah I."/>
            <person name="Meinhardt L.W."/>
            <person name="Bailey B.A."/>
            <person name="Cohen S.P."/>
        </authorList>
    </citation>
    <scope>NUCLEOTIDE SEQUENCE [LARGE SCALE GENOMIC DNA]</scope>
    <source>
        <strain evidence="2 3">GH-19</strain>
    </source>
</reference>
<accession>A0ABR1IL80</accession>
<feature type="compositionally biased region" description="Pro residues" evidence="1">
    <location>
        <begin position="218"/>
        <end position="227"/>
    </location>
</feature>
<evidence type="ECO:0000256" key="1">
    <source>
        <dbReference type="SAM" id="MobiDB-lite"/>
    </source>
</evidence>
<gene>
    <name evidence="2" type="ORF">VKT23_019454</name>
</gene>
<evidence type="ECO:0000313" key="2">
    <source>
        <dbReference type="EMBL" id="KAK7435757.1"/>
    </source>
</evidence>
<comment type="caution">
    <text evidence="2">The sequence shown here is derived from an EMBL/GenBank/DDBJ whole genome shotgun (WGS) entry which is preliminary data.</text>
</comment>
<keyword evidence="3" id="KW-1185">Reference proteome</keyword>
<evidence type="ECO:0000313" key="3">
    <source>
        <dbReference type="Proteomes" id="UP001498398"/>
    </source>
</evidence>
<sequence>MSAHKKCVCIGPYPPQGTKGPTPGISSKLQWWAGGITTRPFPLILKCETSGEADRVYEVMQPWVLANVSKLPEMLLQLYQTDPDLLVLAEEFDSTPGQTYWAVKLGYNTGIFFNGAEAILNMDKSKSKFCRAFVFDKFLLALSAMATGDVADLNPMYNYDLKNDPEAAQVLHDQFIMVNNLGTTSNTPQAAQARPTASTGLPGVASATPRSPAASHPPVTPTSPPALPVAAATSPYNNISFSLNINSPGTLTRLPRTPTHQGRHQGTLVRHGTPRQNGGLNYWGRFYLQSHGWDDDDVEDLERMLRESGNEEDFISRTSMVWDEHESIFRFIWALVERM</sequence>
<protein>
    <submittedName>
        <fullName evidence="2">Uncharacterized protein</fullName>
    </submittedName>
</protein>
<organism evidence="2 3">
    <name type="scientific">Marasmiellus scandens</name>
    <dbReference type="NCBI Taxonomy" id="2682957"/>
    <lineage>
        <taxon>Eukaryota</taxon>
        <taxon>Fungi</taxon>
        <taxon>Dikarya</taxon>
        <taxon>Basidiomycota</taxon>
        <taxon>Agaricomycotina</taxon>
        <taxon>Agaricomycetes</taxon>
        <taxon>Agaricomycetidae</taxon>
        <taxon>Agaricales</taxon>
        <taxon>Marasmiineae</taxon>
        <taxon>Omphalotaceae</taxon>
        <taxon>Marasmiellus</taxon>
    </lineage>
</organism>
<dbReference type="Proteomes" id="UP001498398">
    <property type="component" value="Unassembled WGS sequence"/>
</dbReference>
<feature type="region of interest" description="Disordered" evidence="1">
    <location>
        <begin position="186"/>
        <end position="228"/>
    </location>
</feature>
<feature type="compositionally biased region" description="Polar residues" evidence="1">
    <location>
        <begin position="186"/>
        <end position="199"/>
    </location>
</feature>
<proteinExistence type="predicted"/>